<keyword evidence="2" id="KW-0732">Signal</keyword>
<dbReference type="Proteomes" id="UP000225740">
    <property type="component" value="Unassembled WGS sequence"/>
</dbReference>
<sequence length="448" mass="48564">MITIPRRLLCLVACFIFAFASLTLSSADAADQLIRSRPVSQGNPNSLGNNATTQSSRTQSGWSPQSSNRTAQQSHSAANRQPTLVARPANGSVKQVGYLDGGCDCDACSTSGVMGGPDCGMEVSCGLEMGCGLEEYGVCSCDACSGNVMSGCDSGFCDGGCDGMCGGAEIDCFPLFLPILRVDWSRFSFFAGSQSFKSPLNYPALDAVGDPRGGSGSFGYYQGFNEGRDLRNWLGLDLSAQLGVRATQTNLEGEEFTSGRMHQVFVTGGFFRRVDYGLQYGLVADYLNQDWYYQSDLLQLRGELSWKVSACHEFGFQFMTGMTDQIVTTEAGGFTSSETIEPVDQYRAFYRRTMGTTGQMTAFLGGTSEEHFIWGSEMEIPLQTNWSLLVGSAYFSPGDDTALDANQAEGWNLSLGFAFRPGVTGPKQRYRNPLFNVADNGSFFVFRQ</sequence>
<proteinExistence type="predicted"/>
<evidence type="ECO:0000256" key="1">
    <source>
        <dbReference type="SAM" id="MobiDB-lite"/>
    </source>
</evidence>
<dbReference type="OrthoDB" id="280162at2"/>
<dbReference type="AlphaFoldDB" id="A0A2G1W3H9"/>
<evidence type="ECO:0000313" key="4">
    <source>
        <dbReference type="Proteomes" id="UP000225740"/>
    </source>
</evidence>
<reference evidence="3 4" key="1">
    <citation type="submission" date="2017-06" db="EMBL/GenBank/DDBJ databases">
        <title>Description of Rhodopirellula bahusiensis sp. nov.</title>
        <authorList>
            <person name="Kizina J."/>
            <person name="Harder J."/>
        </authorList>
    </citation>
    <scope>NUCLEOTIDE SEQUENCE [LARGE SCALE GENOMIC DNA]</scope>
    <source>
        <strain evidence="3 4">SWK21</strain>
    </source>
</reference>
<evidence type="ECO:0000313" key="3">
    <source>
        <dbReference type="EMBL" id="PHQ33229.1"/>
    </source>
</evidence>
<feature type="compositionally biased region" description="Polar residues" evidence="1">
    <location>
        <begin position="38"/>
        <end position="82"/>
    </location>
</feature>
<dbReference type="InterPro" id="IPR046607">
    <property type="entry name" value="DUF6666"/>
</dbReference>
<gene>
    <name evidence="3" type="ORF">CEE69_21030</name>
</gene>
<feature type="chain" id="PRO_5013565305" evidence="2">
    <location>
        <begin position="30"/>
        <end position="448"/>
    </location>
</feature>
<feature type="signal peptide" evidence="2">
    <location>
        <begin position="1"/>
        <end position="29"/>
    </location>
</feature>
<protein>
    <submittedName>
        <fullName evidence="3">Uncharacterized protein</fullName>
    </submittedName>
</protein>
<keyword evidence="4" id="KW-1185">Reference proteome</keyword>
<evidence type="ECO:0000256" key="2">
    <source>
        <dbReference type="SAM" id="SignalP"/>
    </source>
</evidence>
<dbReference type="EMBL" id="NIZW01000018">
    <property type="protein sequence ID" value="PHQ33229.1"/>
    <property type="molecule type" value="Genomic_DNA"/>
</dbReference>
<accession>A0A2G1W3H9</accession>
<dbReference type="GeneID" id="90610472"/>
<dbReference type="Pfam" id="PF20371">
    <property type="entry name" value="DUF6666"/>
    <property type="match status" value="1"/>
</dbReference>
<name>A0A2G1W3H9_9BACT</name>
<comment type="caution">
    <text evidence="3">The sequence shown here is derived from an EMBL/GenBank/DDBJ whole genome shotgun (WGS) entry which is preliminary data.</text>
</comment>
<organism evidence="3 4">
    <name type="scientific">Rhodopirellula bahusiensis</name>
    <dbReference type="NCBI Taxonomy" id="2014065"/>
    <lineage>
        <taxon>Bacteria</taxon>
        <taxon>Pseudomonadati</taxon>
        <taxon>Planctomycetota</taxon>
        <taxon>Planctomycetia</taxon>
        <taxon>Pirellulales</taxon>
        <taxon>Pirellulaceae</taxon>
        <taxon>Rhodopirellula</taxon>
    </lineage>
</organism>
<feature type="region of interest" description="Disordered" evidence="1">
    <location>
        <begin position="36"/>
        <end position="84"/>
    </location>
</feature>
<dbReference type="RefSeq" id="WP_099262623.1">
    <property type="nucleotide sequence ID" value="NZ_NIZW01000018.1"/>
</dbReference>